<evidence type="ECO:0000313" key="2">
    <source>
        <dbReference type="EMBL" id="CAL1589819.1"/>
    </source>
</evidence>
<accession>A0AAV2KP39</accession>
<feature type="region of interest" description="Disordered" evidence="1">
    <location>
        <begin position="1"/>
        <end position="20"/>
    </location>
</feature>
<protein>
    <submittedName>
        <fullName evidence="2">Uncharacterized protein</fullName>
    </submittedName>
</protein>
<organism evidence="2 3">
    <name type="scientific">Knipowitschia caucasica</name>
    <name type="common">Caucasian dwarf goby</name>
    <name type="synonym">Pomatoschistus caucasicus</name>
    <dbReference type="NCBI Taxonomy" id="637954"/>
    <lineage>
        <taxon>Eukaryota</taxon>
        <taxon>Metazoa</taxon>
        <taxon>Chordata</taxon>
        <taxon>Craniata</taxon>
        <taxon>Vertebrata</taxon>
        <taxon>Euteleostomi</taxon>
        <taxon>Actinopterygii</taxon>
        <taxon>Neopterygii</taxon>
        <taxon>Teleostei</taxon>
        <taxon>Neoteleostei</taxon>
        <taxon>Acanthomorphata</taxon>
        <taxon>Gobiaria</taxon>
        <taxon>Gobiiformes</taxon>
        <taxon>Gobioidei</taxon>
        <taxon>Gobiidae</taxon>
        <taxon>Gobiinae</taxon>
        <taxon>Knipowitschia</taxon>
    </lineage>
</organism>
<dbReference type="Proteomes" id="UP001497482">
    <property type="component" value="Chromosome 19"/>
</dbReference>
<dbReference type="AlphaFoldDB" id="A0AAV2KP39"/>
<keyword evidence="3" id="KW-1185">Reference proteome</keyword>
<dbReference type="EMBL" id="OZ035841">
    <property type="protein sequence ID" value="CAL1589819.1"/>
    <property type="molecule type" value="Genomic_DNA"/>
</dbReference>
<proteinExistence type="predicted"/>
<name>A0AAV2KP39_KNICA</name>
<sequence>MVQKGPGLKTHGTEGTSAGVTWYRGDQRWSHMVQRGPALESHGTEGTRAEDTWYRGDQRWSHMVQKGPGLKTHESPCVVCVSITEATGCDAAGGDTGRIWLVKNVVMTTASPHRHASSVDALQSRR</sequence>
<evidence type="ECO:0000256" key="1">
    <source>
        <dbReference type="SAM" id="MobiDB-lite"/>
    </source>
</evidence>
<reference evidence="2 3" key="1">
    <citation type="submission" date="2024-04" db="EMBL/GenBank/DDBJ databases">
        <authorList>
            <person name="Waldvogel A.-M."/>
            <person name="Schoenle A."/>
        </authorList>
    </citation>
    <scope>NUCLEOTIDE SEQUENCE [LARGE SCALE GENOMIC DNA]</scope>
</reference>
<gene>
    <name evidence="2" type="ORF">KC01_LOCUS19431</name>
</gene>
<evidence type="ECO:0000313" key="3">
    <source>
        <dbReference type="Proteomes" id="UP001497482"/>
    </source>
</evidence>